<dbReference type="AlphaFoldDB" id="A0A9P5GUW1"/>
<accession>A0A9P5GUW1</accession>
<name>A0A9P5GUW1_PENCR</name>
<evidence type="ECO:0000313" key="2">
    <source>
        <dbReference type="EMBL" id="KAF7528356.1"/>
    </source>
</evidence>
<feature type="region of interest" description="Disordered" evidence="1">
    <location>
        <begin position="26"/>
        <end position="110"/>
    </location>
</feature>
<keyword evidence="3" id="KW-1185">Reference proteome</keyword>
<comment type="caution">
    <text evidence="2">The sequence shown here is derived from an EMBL/GenBank/DDBJ whole genome shotgun (WGS) entry which is preliminary data.</text>
</comment>
<protein>
    <submittedName>
        <fullName evidence="2">Uncharacterized protein</fullName>
    </submittedName>
</protein>
<evidence type="ECO:0000313" key="3">
    <source>
        <dbReference type="Proteomes" id="UP000701341"/>
    </source>
</evidence>
<dbReference type="OrthoDB" id="4343031at2759"/>
<evidence type="ECO:0000256" key="1">
    <source>
        <dbReference type="SAM" id="MobiDB-lite"/>
    </source>
</evidence>
<reference evidence="2" key="1">
    <citation type="submission" date="2020-02" db="EMBL/GenBank/DDBJ databases">
        <authorList>
            <person name="Lichtner F.J."/>
        </authorList>
    </citation>
    <scope>NUCLEOTIDE SEQUENCE</scope>
    <source>
        <strain evidence="2">G10</strain>
    </source>
</reference>
<feature type="compositionally biased region" description="Basic and acidic residues" evidence="1">
    <location>
        <begin position="71"/>
        <end position="85"/>
    </location>
</feature>
<proteinExistence type="predicted"/>
<organism evidence="2 3">
    <name type="scientific">Penicillium crustosum</name>
    <name type="common">Blue mold fungus</name>
    <dbReference type="NCBI Taxonomy" id="36656"/>
    <lineage>
        <taxon>Eukaryota</taxon>
        <taxon>Fungi</taxon>
        <taxon>Dikarya</taxon>
        <taxon>Ascomycota</taxon>
        <taxon>Pezizomycotina</taxon>
        <taxon>Eurotiomycetes</taxon>
        <taxon>Eurotiomycetidae</taxon>
        <taxon>Eurotiales</taxon>
        <taxon>Aspergillaceae</taxon>
        <taxon>Penicillium</taxon>
    </lineage>
</organism>
<dbReference type="EMBL" id="JAAOZQ010000011">
    <property type="protein sequence ID" value="KAF7528356.1"/>
    <property type="molecule type" value="Genomic_DNA"/>
</dbReference>
<sequence length="110" mass="12448">MELAIVKRYFVRSSTPYIPRLARAVHGNAQPAENKDDKKFNVGATFPDDFEDSPLKSEILQKRNPNPGVDESYHPTMEDIYESIRGKPATEGTKAAKPAQEEREPELDEM</sequence>
<gene>
    <name evidence="2" type="ORF">PCG10_000964</name>
</gene>
<dbReference type="Proteomes" id="UP000701341">
    <property type="component" value="Unassembled WGS sequence"/>
</dbReference>